<proteinExistence type="predicted"/>
<organism evidence="1 2">
    <name type="scientific">Ameca splendens</name>
    <dbReference type="NCBI Taxonomy" id="208324"/>
    <lineage>
        <taxon>Eukaryota</taxon>
        <taxon>Metazoa</taxon>
        <taxon>Chordata</taxon>
        <taxon>Craniata</taxon>
        <taxon>Vertebrata</taxon>
        <taxon>Euteleostomi</taxon>
        <taxon>Actinopterygii</taxon>
        <taxon>Neopterygii</taxon>
        <taxon>Teleostei</taxon>
        <taxon>Neoteleostei</taxon>
        <taxon>Acanthomorphata</taxon>
        <taxon>Ovalentaria</taxon>
        <taxon>Atherinomorphae</taxon>
        <taxon>Cyprinodontiformes</taxon>
        <taxon>Goodeidae</taxon>
        <taxon>Ameca</taxon>
    </lineage>
</organism>
<protein>
    <submittedName>
        <fullName evidence="1">Uncharacterized protein</fullName>
    </submittedName>
</protein>
<name>A0ABV0Y2F8_9TELE</name>
<evidence type="ECO:0000313" key="1">
    <source>
        <dbReference type="EMBL" id="MEQ2287748.1"/>
    </source>
</evidence>
<dbReference type="Proteomes" id="UP001469553">
    <property type="component" value="Unassembled WGS sequence"/>
</dbReference>
<evidence type="ECO:0000313" key="2">
    <source>
        <dbReference type="Proteomes" id="UP001469553"/>
    </source>
</evidence>
<gene>
    <name evidence="1" type="ORF">AMECASPLE_015773</name>
</gene>
<accession>A0ABV0Y2F8</accession>
<keyword evidence="2" id="KW-1185">Reference proteome</keyword>
<sequence length="101" mass="11306">MRSGQHLWKVGYSFMKGHFRVGAVSINVCKCVTSVAVAVCFSLCQDWHSAQPEEPTSNEISLLARCLAAMASANTEKDILRLDTHYPRDEQVVWKYTVICA</sequence>
<dbReference type="EMBL" id="JAHRIP010019933">
    <property type="protein sequence ID" value="MEQ2287748.1"/>
    <property type="molecule type" value="Genomic_DNA"/>
</dbReference>
<reference evidence="1 2" key="1">
    <citation type="submission" date="2021-06" db="EMBL/GenBank/DDBJ databases">
        <authorList>
            <person name="Palmer J.M."/>
        </authorList>
    </citation>
    <scope>NUCLEOTIDE SEQUENCE [LARGE SCALE GENOMIC DNA]</scope>
    <source>
        <strain evidence="1 2">AS_MEX2019</strain>
        <tissue evidence="1">Muscle</tissue>
    </source>
</reference>
<comment type="caution">
    <text evidence="1">The sequence shown here is derived from an EMBL/GenBank/DDBJ whole genome shotgun (WGS) entry which is preliminary data.</text>
</comment>